<evidence type="ECO:0000256" key="6">
    <source>
        <dbReference type="SAM" id="MobiDB-lite"/>
    </source>
</evidence>
<evidence type="ECO:0000256" key="7">
    <source>
        <dbReference type="SAM" id="Phobius"/>
    </source>
</evidence>
<name>A0AAE9YAZ7_9ACTN</name>
<dbReference type="SUPFAM" id="SSF82093">
    <property type="entry name" value="Heme chaperone CcmE"/>
    <property type="match status" value="1"/>
</dbReference>
<keyword evidence="2 5" id="KW-0349">Heme</keyword>
<dbReference type="GO" id="GO:0046872">
    <property type="term" value="F:metal ion binding"/>
    <property type="evidence" value="ECO:0007669"/>
    <property type="project" value="UniProtKB-KW"/>
</dbReference>
<keyword evidence="3" id="KW-0201">Cytochrome c-type biogenesis</keyword>
<evidence type="ECO:0000256" key="4">
    <source>
        <dbReference type="ARBA" id="ARBA00023136"/>
    </source>
</evidence>
<organism evidence="8 9">
    <name type="scientific">Iamia majanohamensis</name>
    <dbReference type="NCBI Taxonomy" id="467976"/>
    <lineage>
        <taxon>Bacteria</taxon>
        <taxon>Bacillati</taxon>
        <taxon>Actinomycetota</taxon>
        <taxon>Acidimicrobiia</taxon>
        <taxon>Acidimicrobiales</taxon>
        <taxon>Iamiaceae</taxon>
        <taxon>Iamia</taxon>
    </lineage>
</organism>
<dbReference type="InterPro" id="IPR012340">
    <property type="entry name" value="NA-bd_OB-fold"/>
</dbReference>
<dbReference type="Proteomes" id="UP001216390">
    <property type="component" value="Chromosome"/>
</dbReference>
<keyword evidence="9" id="KW-1185">Reference proteome</keyword>
<evidence type="ECO:0000313" key="9">
    <source>
        <dbReference type="Proteomes" id="UP001216390"/>
    </source>
</evidence>
<evidence type="ECO:0000256" key="5">
    <source>
        <dbReference type="PIRSR" id="PIRSR604329-50"/>
    </source>
</evidence>
<feature type="binding site" description="covalent" evidence="5">
    <location>
        <position position="148"/>
    </location>
    <ligand>
        <name>heme</name>
        <dbReference type="ChEBI" id="CHEBI:30413"/>
    </ligand>
</feature>
<dbReference type="InterPro" id="IPR036127">
    <property type="entry name" value="CcmE-like_sf"/>
</dbReference>
<dbReference type="GO" id="GO:0017003">
    <property type="term" value="P:protein-heme linkage"/>
    <property type="evidence" value="ECO:0007669"/>
    <property type="project" value="InterPro"/>
</dbReference>
<evidence type="ECO:0000256" key="3">
    <source>
        <dbReference type="ARBA" id="ARBA00022748"/>
    </source>
</evidence>
<dbReference type="Gene3D" id="2.40.50.140">
    <property type="entry name" value="Nucleic acid-binding proteins"/>
    <property type="match status" value="1"/>
</dbReference>
<keyword evidence="5" id="KW-0408">Iron</keyword>
<evidence type="ECO:0000256" key="1">
    <source>
        <dbReference type="ARBA" id="ARBA00004370"/>
    </source>
</evidence>
<dbReference type="KEGG" id="ima:PO878_03020"/>
<evidence type="ECO:0000313" key="8">
    <source>
        <dbReference type="EMBL" id="WCO67694.1"/>
    </source>
</evidence>
<keyword evidence="7" id="KW-1133">Transmembrane helix</keyword>
<feature type="region of interest" description="Disordered" evidence="6">
    <location>
        <begin position="1"/>
        <end position="27"/>
    </location>
</feature>
<feature type="binding site" description="axial binding residue" evidence="5">
    <location>
        <position position="152"/>
    </location>
    <ligand>
        <name>heme</name>
        <dbReference type="ChEBI" id="CHEBI:30413"/>
    </ligand>
    <ligandPart>
        <name>Fe</name>
        <dbReference type="ChEBI" id="CHEBI:18248"/>
    </ligandPart>
</feature>
<comment type="subcellular location">
    <subcellularLocation>
        <location evidence="1">Membrane</location>
    </subcellularLocation>
</comment>
<keyword evidence="7" id="KW-0812">Transmembrane</keyword>
<evidence type="ECO:0000256" key="2">
    <source>
        <dbReference type="ARBA" id="ARBA00022617"/>
    </source>
</evidence>
<dbReference type="GO" id="GO:0020037">
    <property type="term" value="F:heme binding"/>
    <property type="evidence" value="ECO:0007669"/>
    <property type="project" value="InterPro"/>
</dbReference>
<protein>
    <submittedName>
        <fullName evidence="8">Cytochrome c maturation protein CcmE</fullName>
    </submittedName>
</protein>
<dbReference type="EMBL" id="CP116942">
    <property type="protein sequence ID" value="WCO67694.1"/>
    <property type="molecule type" value="Genomic_DNA"/>
</dbReference>
<dbReference type="InterPro" id="IPR004329">
    <property type="entry name" value="CcmE"/>
</dbReference>
<dbReference type="Pfam" id="PF03100">
    <property type="entry name" value="CcmE"/>
    <property type="match status" value="1"/>
</dbReference>
<proteinExistence type="predicted"/>
<gene>
    <name evidence="8" type="ORF">PO878_03020</name>
</gene>
<keyword evidence="4 7" id="KW-0472">Membrane</keyword>
<dbReference type="AlphaFoldDB" id="A0AAE9YAZ7"/>
<dbReference type="GO" id="GO:0017004">
    <property type="term" value="P:cytochrome complex assembly"/>
    <property type="evidence" value="ECO:0007669"/>
    <property type="project" value="UniProtKB-KW"/>
</dbReference>
<feature type="transmembrane region" description="Helical" evidence="7">
    <location>
        <begin position="32"/>
        <end position="51"/>
    </location>
</feature>
<accession>A0AAE9YAZ7</accession>
<sequence>MDVNGPDLDLSPRTGPSDGGTAGRPRRSRARAWVGGLVIVGLLGAIGVVLVRQLDGASLYYYNVDEAVAQRSDIGDRRIRIQGTVVGQPDEVDDETLDFTVAFEGESVDVRYSGVEPPPLFGAGTPSVLEGRFAEDGRFRSDRIVIKHTEDYKESNSDRVAPEDP</sequence>
<reference evidence="8" key="1">
    <citation type="submission" date="2023-01" db="EMBL/GenBank/DDBJ databases">
        <title>The diversity of Class Acidimicrobiia in South China Sea sediment environments and the proposal of Iamia marina sp. nov., a novel species of the genus Iamia.</title>
        <authorList>
            <person name="He Y."/>
            <person name="Tian X."/>
        </authorList>
    </citation>
    <scope>NUCLEOTIDE SEQUENCE</scope>
    <source>
        <strain evidence="8">DSM 19957</strain>
    </source>
</reference>
<dbReference type="RefSeq" id="WP_272737215.1">
    <property type="nucleotide sequence ID" value="NZ_CP116942.1"/>
</dbReference>
<keyword evidence="5" id="KW-0479">Metal-binding</keyword>
<dbReference type="GO" id="GO:0005886">
    <property type="term" value="C:plasma membrane"/>
    <property type="evidence" value="ECO:0007669"/>
    <property type="project" value="InterPro"/>
</dbReference>